<keyword evidence="2" id="KW-1185">Reference proteome</keyword>
<dbReference type="Proteomes" id="UP001295794">
    <property type="component" value="Unassembled WGS sequence"/>
</dbReference>
<name>A0AAD2H9Q0_9AGAR</name>
<evidence type="ECO:0000313" key="1">
    <source>
        <dbReference type="EMBL" id="CAK5271926.1"/>
    </source>
</evidence>
<organism evidence="1 2">
    <name type="scientific">Mycena citricolor</name>
    <dbReference type="NCBI Taxonomy" id="2018698"/>
    <lineage>
        <taxon>Eukaryota</taxon>
        <taxon>Fungi</taxon>
        <taxon>Dikarya</taxon>
        <taxon>Basidiomycota</taxon>
        <taxon>Agaricomycotina</taxon>
        <taxon>Agaricomycetes</taxon>
        <taxon>Agaricomycetidae</taxon>
        <taxon>Agaricales</taxon>
        <taxon>Marasmiineae</taxon>
        <taxon>Mycenaceae</taxon>
        <taxon>Mycena</taxon>
    </lineage>
</organism>
<proteinExistence type="predicted"/>
<dbReference type="EMBL" id="CAVNYO010000180">
    <property type="protein sequence ID" value="CAK5271926.1"/>
    <property type="molecule type" value="Genomic_DNA"/>
</dbReference>
<protein>
    <submittedName>
        <fullName evidence="1">Uncharacterized protein</fullName>
    </submittedName>
</protein>
<dbReference type="AlphaFoldDB" id="A0AAD2H9Q0"/>
<accession>A0AAD2H9Q0</accession>
<gene>
    <name evidence="1" type="ORF">MYCIT1_LOCUS17353</name>
</gene>
<reference evidence="1" key="1">
    <citation type="submission" date="2023-11" db="EMBL/GenBank/DDBJ databases">
        <authorList>
            <person name="De Vega J J."/>
            <person name="De Vega J J."/>
        </authorList>
    </citation>
    <scope>NUCLEOTIDE SEQUENCE</scope>
</reference>
<sequence>MSRSTLSRGRSLSFSRSISISSSSLSGLSRTFVSFVSTTRRRTSYPECRFFRCRWDGWASLIPRRTMRLLCARSGSTPELAIIAKICNAMWASNVFFRPFHTECMNATVS</sequence>
<comment type="caution">
    <text evidence="1">The sequence shown here is derived from an EMBL/GenBank/DDBJ whole genome shotgun (WGS) entry which is preliminary data.</text>
</comment>
<evidence type="ECO:0000313" key="2">
    <source>
        <dbReference type="Proteomes" id="UP001295794"/>
    </source>
</evidence>